<dbReference type="GO" id="GO:0009055">
    <property type="term" value="F:electron transfer activity"/>
    <property type="evidence" value="ECO:0007669"/>
    <property type="project" value="InterPro"/>
</dbReference>
<evidence type="ECO:0000259" key="1">
    <source>
        <dbReference type="Pfam" id="PF07583"/>
    </source>
</evidence>
<accession>A6DFA1</accession>
<dbReference type="InterPro" id="IPR011444">
    <property type="entry name" value="DUF1549"/>
</dbReference>
<gene>
    <name evidence="4" type="ORF">LNTAR_17063</name>
</gene>
<evidence type="ECO:0000259" key="2">
    <source>
        <dbReference type="Pfam" id="PF07587"/>
    </source>
</evidence>
<dbReference type="Pfam" id="PF07583">
    <property type="entry name" value="PSCyt2"/>
    <property type="match status" value="1"/>
</dbReference>
<protein>
    <recommendedName>
        <fullName evidence="6">Chromosome segregation protein</fullName>
    </recommendedName>
</protein>
<dbReference type="EMBL" id="ABCK01000001">
    <property type="protein sequence ID" value="EDM29481.1"/>
    <property type="molecule type" value="Genomic_DNA"/>
</dbReference>
<proteinExistence type="predicted"/>
<dbReference type="Proteomes" id="UP000004947">
    <property type="component" value="Unassembled WGS sequence"/>
</dbReference>
<dbReference type="AlphaFoldDB" id="A6DFA1"/>
<dbReference type="InterPro" id="IPR022655">
    <property type="entry name" value="DUF1553"/>
</dbReference>
<dbReference type="Pfam" id="PF07587">
    <property type="entry name" value="PSD1"/>
    <property type="match status" value="1"/>
</dbReference>
<feature type="domain" description="DUF1553" evidence="2">
    <location>
        <begin position="449"/>
        <end position="564"/>
    </location>
</feature>
<dbReference type="PANTHER" id="PTHR35889">
    <property type="entry name" value="CYCLOINULO-OLIGOSACCHARIDE FRUCTANOTRANSFERASE-RELATED"/>
    <property type="match status" value="1"/>
</dbReference>
<dbReference type="Pfam" id="PF07635">
    <property type="entry name" value="PSCyt1"/>
    <property type="match status" value="1"/>
</dbReference>
<dbReference type="STRING" id="313628.LNTAR_17063"/>
<dbReference type="eggNOG" id="COG2010">
    <property type="taxonomic scope" value="Bacteria"/>
</dbReference>
<evidence type="ECO:0008006" key="6">
    <source>
        <dbReference type="Google" id="ProtNLM"/>
    </source>
</evidence>
<feature type="domain" description="Cytochrome C Planctomycete-type" evidence="3">
    <location>
        <begin position="87"/>
        <end position="119"/>
    </location>
</feature>
<dbReference type="GO" id="GO:0020037">
    <property type="term" value="F:heme binding"/>
    <property type="evidence" value="ECO:0007669"/>
    <property type="project" value="InterPro"/>
</dbReference>
<name>A6DFA1_9BACT</name>
<dbReference type="SUPFAM" id="SSF46626">
    <property type="entry name" value="Cytochrome c"/>
    <property type="match status" value="1"/>
</dbReference>
<evidence type="ECO:0000259" key="3">
    <source>
        <dbReference type="Pfam" id="PF07635"/>
    </source>
</evidence>
<dbReference type="OrthoDB" id="1450284at2"/>
<feature type="domain" description="DUF1549" evidence="1">
    <location>
        <begin position="169"/>
        <end position="375"/>
    </location>
</feature>
<evidence type="ECO:0000313" key="4">
    <source>
        <dbReference type="EMBL" id="EDM29481.1"/>
    </source>
</evidence>
<comment type="caution">
    <text evidence="4">The sequence shown here is derived from an EMBL/GenBank/DDBJ whole genome shotgun (WGS) entry which is preliminary data.</text>
</comment>
<organism evidence="4 5">
    <name type="scientific">Lentisphaera araneosa HTCC2155</name>
    <dbReference type="NCBI Taxonomy" id="313628"/>
    <lineage>
        <taxon>Bacteria</taxon>
        <taxon>Pseudomonadati</taxon>
        <taxon>Lentisphaerota</taxon>
        <taxon>Lentisphaeria</taxon>
        <taxon>Lentisphaerales</taxon>
        <taxon>Lentisphaeraceae</taxon>
        <taxon>Lentisphaera</taxon>
    </lineage>
</organism>
<sequence>MQKILFFLLFTTSLCAEISFNKDIQPILSDRCIACHGPDGGEFGELWEGGLRLDTPEGAFANLREVKYQVRAAKRKAQGKAPGSISSSERYAIIPGKPDESSLIERIMSDDEDEIMPPIDSHLSLNDKEKKFLYDWIAQGAKYDKHWAFVAPQKVKLPEVENKSWVINEIDTFVLEKLENKGLTPNPELNKVAWLRRVTQDLTALPPSLQDIKNFRSDQSSNAYKKVVDRLLNSVHYAERMANIWMDNARYADSNGYQFDNARTMWPWRDWVIKAYQKNMPWNEFVTEQLAGDLLPKPSQDQLIATGFLRNHGYSIEGGIIEEEYRVDYAKDKTHTVGTLFLGLTMECTSCHDHKYDPLSMKDYYSLYAFFNNSSEKGAPGENGRKEKAAHPYINLKEQNNSKDLRVMIMKDQPRESFILKQGLYDQPGKKVTPDTPEVLNSFENYQNNRLGLAKWLQSAQNPLFSRVTVNRIWQQFFGLGIVKSVDNLGLQSDEPSHQELLDWLAVDFRENNWDLHHLIKKIVLSATYRQDSYFRTDFKDAENRFLARGPSFRLEAEQIRDQA</sequence>
<dbReference type="InterPro" id="IPR036909">
    <property type="entry name" value="Cyt_c-like_dom_sf"/>
</dbReference>
<dbReference type="InterPro" id="IPR011429">
    <property type="entry name" value="Cyt_c_Planctomycete-type"/>
</dbReference>
<evidence type="ECO:0000313" key="5">
    <source>
        <dbReference type="Proteomes" id="UP000004947"/>
    </source>
</evidence>
<reference evidence="4 5" key="1">
    <citation type="journal article" date="2010" name="J. Bacteriol.">
        <title>Genome sequence of Lentisphaera araneosa HTCC2155T, the type species of the order Lentisphaerales in the phylum Lentisphaerae.</title>
        <authorList>
            <person name="Thrash J.C."/>
            <person name="Cho J.C."/>
            <person name="Vergin K.L."/>
            <person name="Morris R.M."/>
            <person name="Giovannoni S.J."/>
        </authorList>
    </citation>
    <scope>NUCLEOTIDE SEQUENCE [LARGE SCALE GENOMIC DNA]</scope>
    <source>
        <strain evidence="4 5">HTCC2155</strain>
    </source>
</reference>
<dbReference type="PANTHER" id="PTHR35889:SF3">
    <property type="entry name" value="F-BOX DOMAIN-CONTAINING PROTEIN"/>
    <property type="match status" value="1"/>
</dbReference>
<keyword evidence="5" id="KW-1185">Reference proteome</keyword>